<dbReference type="PROSITE" id="PS00041">
    <property type="entry name" value="HTH_ARAC_FAMILY_1"/>
    <property type="match status" value="1"/>
</dbReference>
<dbReference type="Gene3D" id="1.10.10.60">
    <property type="entry name" value="Homeodomain-like"/>
    <property type="match status" value="2"/>
</dbReference>
<feature type="compositionally biased region" description="Basic residues" evidence="4">
    <location>
        <begin position="142"/>
        <end position="152"/>
    </location>
</feature>
<dbReference type="PROSITE" id="PS01124">
    <property type="entry name" value="HTH_ARAC_FAMILY_2"/>
    <property type="match status" value="1"/>
</dbReference>
<dbReference type="Pfam" id="PF12833">
    <property type="entry name" value="HTH_18"/>
    <property type="match status" value="1"/>
</dbReference>
<dbReference type="PANTHER" id="PTHR46796">
    <property type="entry name" value="HTH-TYPE TRANSCRIPTIONAL ACTIVATOR RHAS-RELATED"/>
    <property type="match status" value="1"/>
</dbReference>
<evidence type="ECO:0000256" key="1">
    <source>
        <dbReference type="ARBA" id="ARBA00023015"/>
    </source>
</evidence>
<sequence>MAGTSEDRVRANREMLRIRDRLDRDYADPLDIATLARQAAMSPDHLIRTFAATFGETPHRYLQRRRVERAMFLLRTTDLPVTEVCLRVGYDSLGAFSQLFSSVVGVSPSAYRADDANHPPDGPHNSFVKRWTRPSTHTHPSISRKRAPGGDA</sequence>
<dbReference type="EMBL" id="CP045810">
    <property type="protein sequence ID" value="QHN38238.1"/>
    <property type="molecule type" value="Genomic_DNA"/>
</dbReference>
<keyword evidence="2" id="KW-0238">DNA-binding</keyword>
<gene>
    <name evidence="5" type="ORF">GII30_02720</name>
</gene>
<dbReference type="InterPro" id="IPR018060">
    <property type="entry name" value="HTH_AraC"/>
</dbReference>
<dbReference type="InterPro" id="IPR020449">
    <property type="entry name" value="Tscrpt_reg_AraC-type_HTH"/>
</dbReference>
<keyword evidence="1" id="KW-0805">Transcription regulation</keyword>
<dbReference type="SMART" id="SM00342">
    <property type="entry name" value="HTH_ARAC"/>
    <property type="match status" value="1"/>
</dbReference>
<dbReference type="InterPro" id="IPR018062">
    <property type="entry name" value="HTH_AraC-typ_CS"/>
</dbReference>
<proteinExistence type="predicted"/>
<evidence type="ECO:0000256" key="2">
    <source>
        <dbReference type="ARBA" id="ARBA00023125"/>
    </source>
</evidence>
<dbReference type="AlphaFoldDB" id="A0A857KFU7"/>
<dbReference type="PRINTS" id="PR00032">
    <property type="entry name" value="HTHARAC"/>
</dbReference>
<dbReference type="RefSeq" id="WP_005193416.1">
    <property type="nucleotide sequence ID" value="NZ_CP045804.1"/>
</dbReference>
<evidence type="ECO:0000313" key="5">
    <source>
        <dbReference type="EMBL" id="QHN38238.1"/>
    </source>
</evidence>
<reference evidence="5" key="1">
    <citation type="journal article" date="2021" name="Nat. Microbiol.">
        <title>Cocultivation of an ultrasmall environmental parasitic bacterium with lytic ability against bacteria associated with wastewater foams.</title>
        <authorList>
            <person name="Batinovic S."/>
            <person name="Rose J.J.A."/>
            <person name="Ratcliffe J."/>
            <person name="Seviour R.J."/>
            <person name="Petrovski S."/>
        </authorList>
    </citation>
    <scope>NUCLEOTIDE SEQUENCE</scope>
    <source>
        <strain evidence="5">CON44</strain>
    </source>
</reference>
<dbReference type="InterPro" id="IPR050204">
    <property type="entry name" value="AraC_XylS_family_regulators"/>
</dbReference>
<name>A0A857KFU7_9ACTN</name>
<evidence type="ECO:0000256" key="3">
    <source>
        <dbReference type="ARBA" id="ARBA00023163"/>
    </source>
</evidence>
<feature type="region of interest" description="Disordered" evidence="4">
    <location>
        <begin position="112"/>
        <end position="152"/>
    </location>
</feature>
<dbReference type="GO" id="GO:0003700">
    <property type="term" value="F:DNA-binding transcription factor activity"/>
    <property type="evidence" value="ECO:0007669"/>
    <property type="project" value="InterPro"/>
</dbReference>
<dbReference type="SUPFAM" id="SSF46689">
    <property type="entry name" value="Homeodomain-like"/>
    <property type="match status" value="2"/>
</dbReference>
<dbReference type="GO" id="GO:0043565">
    <property type="term" value="F:sequence-specific DNA binding"/>
    <property type="evidence" value="ECO:0007669"/>
    <property type="project" value="InterPro"/>
</dbReference>
<protein>
    <submittedName>
        <fullName evidence="5">Helix-turn-helix domain-containing protein</fullName>
    </submittedName>
</protein>
<organism evidence="5">
    <name type="scientific">Gordonia amarae</name>
    <dbReference type="NCBI Taxonomy" id="36821"/>
    <lineage>
        <taxon>Bacteria</taxon>
        <taxon>Bacillati</taxon>
        <taxon>Actinomycetota</taxon>
        <taxon>Actinomycetes</taxon>
        <taxon>Mycobacteriales</taxon>
        <taxon>Gordoniaceae</taxon>
        <taxon>Gordonia</taxon>
    </lineage>
</organism>
<evidence type="ECO:0000256" key="4">
    <source>
        <dbReference type="SAM" id="MobiDB-lite"/>
    </source>
</evidence>
<dbReference type="InterPro" id="IPR009057">
    <property type="entry name" value="Homeodomain-like_sf"/>
</dbReference>
<accession>A0A857KFU7</accession>
<keyword evidence="3" id="KW-0804">Transcription</keyword>